<dbReference type="Proteomes" id="UP001152795">
    <property type="component" value="Unassembled WGS sequence"/>
</dbReference>
<dbReference type="EMBL" id="CACRXK020000481">
    <property type="protein sequence ID" value="CAB3982242.1"/>
    <property type="molecule type" value="Genomic_DNA"/>
</dbReference>
<evidence type="ECO:0000313" key="2">
    <source>
        <dbReference type="Proteomes" id="UP001152795"/>
    </source>
</evidence>
<dbReference type="OrthoDB" id="63112at2759"/>
<dbReference type="GO" id="GO:0030681">
    <property type="term" value="C:multimeric ribonuclease P complex"/>
    <property type="evidence" value="ECO:0007669"/>
    <property type="project" value="TreeGrafter"/>
</dbReference>
<sequence length="406" mass="46119">MAAEFLEYSPKRRMIFDKFFGKEGEEKCLNSILEHHFNFSVGVLAPSFSKQKLYESISSVFTEFSCLAEVTLTEILDTEFILKFVKPGSVCGLSHGTKIDTSDCAALLPTGILHLSLTKDTYECLGIQGKPSPFKNSLRFDIEINLLAQYFKPSKKFYERALRGFLKTGLKFKFLFSAISKSDDDEPSRQKLEAYFKSHGIIYEAFTNKQELQEFSELDIPVISYNNEPFLEVDSECNGIAFHEWLGCVVCGVDCSESASDSFVSTLSCPRPHHPGKAAFWKWTGFLHSDAVCEVIKLAREVLNKNPQVPWLSIMIWGFSDSPISWRDHRHGYFLSGLWEIMMNNHEYIQGIWGCSLWIKGGTWELCSYLALEWCMLVGVLFCALSLMCTTRGATYEDPCTRFSGD</sequence>
<dbReference type="Pfam" id="PF08584">
    <property type="entry name" value="Ribonuc_P_40"/>
    <property type="match status" value="1"/>
</dbReference>
<proteinExistence type="predicted"/>
<dbReference type="GO" id="GO:0004526">
    <property type="term" value="F:ribonuclease P activity"/>
    <property type="evidence" value="ECO:0007669"/>
    <property type="project" value="TreeGrafter"/>
</dbReference>
<accession>A0A7D9HH03</accession>
<dbReference type="PANTHER" id="PTHR15396:SF1">
    <property type="entry name" value="RIBONUCLEASE P PROTEIN SUBUNIT P40"/>
    <property type="match status" value="1"/>
</dbReference>
<comment type="caution">
    <text evidence="1">The sequence shown here is derived from an EMBL/GenBank/DDBJ whole genome shotgun (WGS) entry which is preliminary data.</text>
</comment>
<keyword evidence="2" id="KW-1185">Reference proteome</keyword>
<organism evidence="1 2">
    <name type="scientific">Paramuricea clavata</name>
    <name type="common">Red gorgonian</name>
    <name type="synonym">Violescent sea-whip</name>
    <dbReference type="NCBI Taxonomy" id="317549"/>
    <lineage>
        <taxon>Eukaryota</taxon>
        <taxon>Metazoa</taxon>
        <taxon>Cnidaria</taxon>
        <taxon>Anthozoa</taxon>
        <taxon>Octocorallia</taxon>
        <taxon>Malacalcyonacea</taxon>
        <taxon>Plexauridae</taxon>
        <taxon>Paramuricea</taxon>
    </lineage>
</organism>
<dbReference type="GO" id="GO:0000172">
    <property type="term" value="C:ribonuclease MRP complex"/>
    <property type="evidence" value="ECO:0007669"/>
    <property type="project" value="TreeGrafter"/>
</dbReference>
<dbReference type="PANTHER" id="PTHR15396">
    <property type="entry name" value="RIBONUCLEASE P PROTEIN SUBUNIT P40"/>
    <property type="match status" value="1"/>
</dbReference>
<name>A0A7D9HH03_PARCT</name>
<evidence type="ECO:0000313" key="1">
    <source>
        <dbReference type="EMBL" id="CAB3982242.1"/>
    </source>
</evidence>
<dbReference type="InterPro" id="IPR013893">
    <property type="entry name" value="RNase_P_Rpp40"/>
</dbReference>
<protein>
    <submittedName>
        <fullName evidence="1">Uncharacterized protein</fullName>
    </submittedName>
</protein>
<dbReference type="GO" id="GO:0001682">
    <property type="term" value="P:tRNA 5'-leader removal"/>
    <property type="evidence" value="ECO:0007669"/>
    <property type="project" value="InterPro"/>
</dbReference>
<reference evidence="1" key="1">
    <citation type="submission" date="2020-04" db="EMBL/GenBank/DDBJ databases">
        <authorList>
            <person name="Alioto T."/>
            <person name="Alioto T."/>
            <person name="Gomez Garrido J."/>
        </authorList>
    </citation>
    <scope>NUCLEOTIDE SEQUENCE</scope>
    <source>
        <strain evidence="1">A484AB</strain>
    </source>
</reference>
<dbReference type="GO" id="GO:0000171">
    <property type="term" value="F:ribonuclease MRP activity"/>
    <property type="evidence" value="ECO:0007669"/>
    <property type="project" value="TreeGrafter"/>
</dbReference>
<gene>
    <name evidence="1" type="ORF">PACLA_8A085571</name>
</gene>
<dbReference type="GO" id="GO:0000447">
    <property type="term" value="P:endonucleolytic cleavage in ITS1 to separate SSU-rRNA from 5.8S rRNA and LSU-rRNA from tricistronic rRNA transcript (SSU-rRNA, 5.8S rRNA, LSU-rRNA)"/>
    <property type="evidence" value="ECO:0007669"/>
    <property type="project" value="TreeGrafter"/>
</dbReference>
<dbReference type="AlphaFoldDB" id="A0A7D9HH03"/>